<organism evidence="3 4">
    <name type="scientific">Roseibium algae</name>
    <dbReference type="NCBI Taxonomy" id="3123038"/>
    <lineage>
        <taxon>Bacteria</taxon>
        <taxon>Pseudomonadati</taxon>
        <taxon>Pseudomonadota</taxon>
        <taxon>Alphaproteobacteria</taxon>
        <taxon>Hyphomicrobiales</taxon>
        <taxon>Stappiaceae</taxon>
        <taxon>Roseibium</taxon>
    </lineage>
</organism>
<evidence type="ECO:0000313" key="4">
    <source>
        <dbReference type="Proteomes" id="UP001385499"/>
    </source>
</evidence>
<dbReference type="RefSeq" id="WP_340272895.1">
    <property type="nucleotide sequence ID" value="NZ_JBAKIA010000002.1"/>
</dbReference>
<reference evidence="3 4" key="1">
    <citation type="submission" date="2024-02" db="EMBL/GenBank/DDBJ databases">
        <title>Roseibium algae sp. nov., isolated from marine alga (Grateloupia sp.), showing potential in myo-inositol conversion.</title>
        <authorList>
            <person name="Wang Y."/>
        </authorList>
    </citation>
    <scope>NUCLEOTIDE SEQUENCE [LARGE SCALE GENOMIC DNA]</scope>
    <source>
        <strain evidence="3 4">H3510</strain>
    </source>
</reference>
<sequence length="113" mass="12042">MRIHIIEDDPAVSDALAIVLSGLGHDTQCYFDAETFLSQPIPGTDDVVIVDLGLPGIGGEEVAKMLSGQSEPPRVIVISGRSQALLQRSLPDIASLTVLRKPLSLSTLTEHLN</sequence>
<proteinExistence type="predicted"/>
<dbReference type="PROSITE" id="PS50110">
    <property type="entry name" value="RESPONSE_REGULATORY"/>
    <property type="match status" value="1"/>
</dbReference>
<dbReference type="InterPro" id="IPR001789">
    <property type="entry name" value="Sig_transdc_resp-reg_receiver"/>
</dbReference>
<dbReference type="InterPro" id="IPR011006">
    <property type="entry name" value="CheY-like_superfamily"/>
</dbReference>
<accession>A0ABU8TGQ2</accession>
<keyword evidence="4" id="KW-1185">Reference proteome</keyword>
<feature type="domain" description="Response regulatory" evidence="2">
    <location>
        <begin position="2"/>
        <end position="113"/>
    </location>
</feature>
<dbReference type="EMBL" id="JBAKIA010000002">
    <property type="protein sequence ID" value="MEJ8473327.1"/>
    <property type="molecule type" value="Genomic_DNA"/>
</dbReference>
<evidence type="ECO:0000313" key="3">
    <source>
        <dbReference type="EMBL" id="MEJ8473327.1"/>
    </source>
</evidence>
<dbReference type="SUPFAM" id="SSF52172">
    <property type="entry name" value="CheY-like"/>
    <property type="match status" value="1"/>
</dbReference>
<evidence type="ECO:0000256" key="1">
    <source>
        <dbReference type="PROSITE-ProRule" id="PRU00169"/>
    </source>
</evidence>
<feature type="modified residue" description="4-aspartylphosphate" evidence="1">
    <location>
        <position position="51"/>
    </location>
</feature>
<gene>
    <name evidence="3" type="ORF">V6575_04455</name>
</gene>
<name>A0ABU8TGQ2_9HYPH</name>
<keyword evidence="1" id="KW-0597">Phosphoprotein</keyword>
<evidence type="ECO:0000259" key="2">
    <source>
        <dbReference type="PROSITE" id="PS50110"/>
    </source>
</evidence>
<dbReference type="SMART" id="SM00448">
    <property type="entry name" value="REC"/>
    <property type="match status" value="1"/>
</dbReference>
<dbReference type="Pfam" id="PF00072">
    <property type="entry name" value="Response_reg"/>
    <property type="match status" value="1"/>
</dbReference>
<protein>
    <submittedName>
        <fullName evidence="3">Response regulator</fullName>
    </submittedName>
</protein>
<comment type="caution">
    <text evidence="3">The sequence shown here is derived from an EMBL/GenBank/DDBJ whole genome shotgun (WGS) entry which is preliminary data.</text>
</comment>
<dbReference type="Proteomes" id="UP001385499">
    <property type="component" value="Unassembled WGS sequence"/>
</dbReference>
<dbReference type="Gene3D" id="3.40.50.2300">
    <property type="match status" value="1"/>
</dbReference>